<accession>A0AAP0G2N2</accession>
<feature type="region of interest" description="Disordered" evidence="1">
    <location>
        <begin position="150"/>
        <end position="176"/>
    </location>
</feature>
<dbReference type="EMBL" id="JBBWWQ010000012">
    <property type="protein sequence ID" value="KAK8934609.1"/>
    <property type="molecule type" value="Genomic_DNA"/>
</dbReference>
<dbReference type="PANTHER" id="PTHR47872">
    <property type="entry name" value="NUCLEAR RNA EXPORT FACTOR SDE5-RELATED"/>
    <property type="match status" value="1"/>
</dbReference>
<dbReference type="Pfam" id="PF08590">
    <property type="entry name" value="DUF1771"/>
    <property type="match status" value="1"/>
</dbReference>
<evidence type="ECO:0000256" key="1">
    <source>
        <dbReference type="SAM" id="MobiDB-lite"/>
    </source>
</evidence>
<dbReference type="SMART" id="SM01162">
    <property type="entry name" value="DUF1771"/>
    <property type="match status" value="1"/>
</dbReference>
<dbReference type="AlphaFoldDB" id="A0AAP0G2N2"/>
<reference evidence="3 4" key="1">
    <citation type="journal article" date="2022" name="Nat. Plants">
        <title>Genomes of leafy and leafless Platanthera orchids illuminate the evolution of mycoheterotrophy.</title>
        <authorList>
            <person name="Li M.H."/>
            <person name="Liu K.W."/>
            <person name="Li Z."/>
            <person name="Lu H.C."/>
            <person name="Ye Q.L."/>
            <person name="Zhang D."/>
            <person name="Wang J.Y."/>
            <person name="Li Y.F."/>
            <person name="Zhong Z.M."/>
            <person name="Liu X."/>
            <person name="Yu X."/>
            <person name="Liu D.K."/>
            <person name="Tu X.D."/>
            <person name="Liu B."/>
            <person name="Hao Y."/>
            <person name="Liao X.Y."/>
            <person name="Jiang Y.T."/>
            <person name="Sun W.H."/>
            <person name="Chen J."/>
            <person name="Chen Y.Q."/>
            <person name="Ai Y."/>
            <person name="Zhai J.W."/>
            <person name="Wu S.S."/>
            <person name="Zhou Z."/>
            <person name="Hsiao Y.Y."/>
            <person name="Wu W.L."/>
            <person name="Chen Y.Y."/>
            <person name="Lin Y.F."/>
            <person name="Hsu J.L."/>
            <person name="Li C.Y."/>
            <person name="Wang Z.W."/>
            <person name="Zhao X."/>
            <person name="Zhong W.Y."/>
            <person name="Ma X.K."/>
            <person name="Ma L."/>
            <person name="Huang J."/>
            <person name="Chen G.Z."/>
            <person name="Huang M.Z."/>
            <person name="Huang L."/>
            <person name="Peng D.H."/>
            <person name="Luo Y.B."/>
            <person name="Zou S.Q."/>
            <person name="Chen S.P."/>
            <person name="Lan S."/>
            <person name="Tsai W.C."/>
            <person name="Van de Peer Y."/>
            <person name="Liu Z.J."/>
        </authorList>
    </citation>
    <scope>NUCLEOTIDE SEQUENCE [LARGE SCALE GENOMIC DNA]</scope>
    <source>
        <strain evidence="3">Lor287</strain>
    </source>
</reference>
<protein>
    <recommendedName>
        <fullName evidence="2">DUF1771 domain-containing protein</fullName>
    </recommendedName>
</protein>
<organism evidence="3 4">
    <name type="scientific">Platanthera zijinensis</name>
    <dbReference type="NCBI Taxonomy" id="2320716"/>
    <lineage>
        <taxon>Eukaryota</taxon>
        <taxon>Viridiplantae</taxon>
        <taxon>Streptophyta</taxon>
        <taxon>Embryophyta</taxon>
        <taxon>Tracheophyta</taxon>
        <taxon>Spermatophyta</taxon>
        <taxon>Magnoliopsida</taxon>
        <taxon>Liliopsida</taxon>
        <taxon>Asparagales</taxon>
        <taxon>Orchidaceae</taxon>
        <taxon>Orchidoideae</taxon>
        <taxon>Orchideae</taxon>
        <taxon>Orchidinae</taxon>
        <taxon>Platanthera</taxon>
    </lineage>
</organism>
<proteinExistence type="predicted"/>
<feature type="domain" description="DUF1771" evidence="2">
    <location>
        <begin position="39"/>
        <end position="103"/>
    </location>
</feature>
<dbReference type="InterPro" id="IPR013899">
    <property type="entry name" value="DUF1771"/>
</dbReference>
<dbReference type="PANTHER" id="PTHR47872:SF1">
    <property type="entry name" value="NUCLEAR RNA EXPORT FACTOR SDE5-RELATED"/>
    <property type="match status" value="1"/>
</dbReference>
<evidence type="ECO:0000259" key="2">
    <source>
        <dbReference type="SMART" id="SM01162"/>
    </source>
</evidence>
<keyword evidence="4" id="KW-1185">Reference proteome</keyword>
<sequence>MQGRGFQLGIGERGQTTLRGISQRACELACPVPEDDEEQYQALRKAANQQWDTMKIYYEAAIDAFTNDDRTRASYFLEQGKHCYEMAREADEKSSGLILEKGEPDENGNDLPLDLHAQSVNESIRLLKLHLLSLAGIPSFRCLKVTINTDDGESSKGKRRRKKGNHRRTTREAEDEDIKFGISGDMTKQTPCLKGLNEKKWGTRHNLEDQVLRIQTRSRDKETRTRHYDGNGTVGVFSSPLLSPFPSSSLPLHLLYLKIPDYVTFSLVRSLPAVVFVAQTRSIGYAHIPLATIHLSNSTYFSLEAPAILH</sequence>
<evidence type="ECO:0000313" key="3">
    <source>
        <dbReference type="EMBL" id="KAK8934609.1"/>
    </source>
</evidence>
<feature type="compositionally biased region" description="Basic residues" evidence="1">
    <location>
        <begin position="157"/>
        <end position="169"/>
    </location>
</feature>
<comment type="caution">
    <text evidence="3">The sequence shown here is derived from an EMBL/GenBank/DDBJ whole genome shotgun (WGS) entry which is preliminary data.</text>
</comment>
<dbReference type="Proteomes" id="UP001418222">
    <property type="component" value="Unassembled WGS sequence"/>
</dbReference>
<gene>
    <name evidence="3" type="ORF">KSP39_PZI014621</name>
</gene>
<name>A0AAP0G2N2_9ASPA</name>
<evidence type="ECO:0000313" key="4">
    <source>
        <dbReference type="Proteomes" id="UP001418222"/>
    </source>
</evidence>